<evidence type="ECO:0000313" key="3">
    <source>
        <dbReference type="EMBL" id="TGE27952.1"/>
    </source>
</evidence>
<evidence type="ECO:0000259" key="2">
    <source>
        <dbReference type="Pfam" id="PF06580"/>
    </source>
</evidence>
<dbReference type="OrthoDB" id="927174at2"/>
<comment type="caution">
    <text evidence="3">The sequence shown here is derived from an EMBL/GenBank/DDBJ whole genome shotgun (WGS) entry which is preliminary data.</text>
</comment>
<evidence type="ECO:0000313" key="4">
    <source>
        <dbReference type="Proteomes" id="UP000298471"/>
    </source>
</evidence>
<dbReference type="AlphaFoldDB" id="A0A4Z0QH00"/>
<dbReference type="EMBL" id="SRMB01000001">
    <property type="protein sequence ID" value="TGE27952.1"/>
    <property type="molecule type" value="Genomic_DNA"/>
</dbReference>
<dbReference type="InterPro" id="IPR010559">
    <property type="entry name" value="Sig_transdc_His_kin_internal"/>
</dbReference>
<reference evidence="3 4" key="1">
    <citation type="submission" date="2019-04" db="EMBL/GenBank/DDBJ databases">
        <authorList>
            <person name="Feng G."/>
            <person name="Zhang J."/>
            <person name="Zhu H."/>
        </authorList>
    </citation>
    <scope>NUCLEOTIDE SEQUENCE [LARGE SCALE GENOMIC DNA]</scope>
    <source>
        <strain evidence="3 4">9PBR-1</strain>
    </source>
</reference>
<protein>
    <submittedName>
        <fullName evidence="3">Histidine kinase</fullName>
    </submittedName>
</protein>
<keyword evidence="3" id="KW-0418">Kinase</keyword>
<dbReference type="InterPro" id="IPR036890">
    <property type="entry name" value="HATPase_C_sf"/>
</dbReference>
<dbReference type="GO" id="GO:0016020">
    <property type="term" value="C:membrane"/>
    <property type="evidence" value="ECO:0007669"/>
    <property type="project" value="InterPro"/>
</dbReference>
<proteinExistence type="predicted"/>
<keyword evidence="3" id="KW-0808">Transferase</keyword>
<dbReference type="InterPro" id="IPR050640">
    <property type="entry name" value="Bact_2-comp_sensor_kinase"/>
</dbReference>
<feature type="transmembrane region" description="Helical" evidence="1">
    <location>
        <begin position="74"/>
        <end position="99"/>
    </location>
</feature>
<dbReference type="PANTHER" id="PTHR34220:SF7">
    <property type="entry name" value="SENSOR HISTIDINE KINASE YPDA"/>
    <property type="match status" value="1"/>
</dbReference>
<accession>A0A4Z0QH00</accession>
<dbReference type="PANTHER" id="PTHR34220">
    <property type="entry name" value="SENSOR HISTIDINE KINASE YPDA"/>
    <property type="match status" value="1"/>
</dbReference>
<sequence length="342" mass="38366">MNDRRLRLLGIPLLALLITLFTLDELPAEPLPSMLLVHLAVSLLFTATLWLGTRTIWAGLLRRYPAVEQTRRRLWLLAATGLLYTAVATVALVAFMHLLMPPYFSLAPRDLLNQIIFNLIPGTLVLMLYESIHFFEQWEHNVRRAEQLTQAGVQSQLEALQNQLDPHFLFNSLNTLAALIDEANTPAQQFVEQLADVYRYVLLSREKATVPLGEELAFVATYVALQKTRFRDNLRVQHRIPAELLTRRVAPLSVQLLVENALKHNVVSREHPLDITISADEASGYLQVQNSFRPRAAGLGPSTGLGLQNTVHRYELLQAPQPVRIEATAAAFTVALPLLPTA</sequence>
<dbReference type="Gene3D" id="3.30.565.10">
    <property type="entry name" value="Histidine kinase-like ATPase, C-terminal domain"/>
    <property type="match status" value="1"/>
</dbReference>
<feature type="transmembrane region" description="Helical" evidence="1">
    <location>
        <begin position="111"/>
        <end position="129"/>
    </location>
</feature>
<keyword evidence="1" id="KW-0472">Membrane</keyword>
<name>A0A4Z0QH00_9BACT</name>
<organism evidence="3 4">
    <name type="scientific">Hymenobacter metallicola</name>
    <dbReference type="NCBI Taxonomy" id="2563114"/>
    <lineage>
        <taxon>Bacteria</taxon>
        <taxon>Pseudomonadati</taxon>
        <taxon>Bacteroidota</taxon>
        <taxon>Cytophagia</taxon>
        <taxon>Cytophagales</taxon>
        <taxon>Hymenobacteraceae</taxon>
        <taxon>Hymenobacter</taxon>
    </lineage>
</organism>
<gene>
    <name evidence="3" type="ORF">E5K02_00365</name>
</gene>
<dbReference type="RefSeq" id="WP_135391325.1">
    <property type="nucleotide sequence ID" value="NZ_SRMB01000001.1"/>
</dbReference>
<evidence type="ECO:0000256" key="1">
    <source>
        <dbReference type="SAM" id="Phobius"/>
    </source>
</evidence>
<dbReference type="Proteomes" id="UP000298471">
    <property type="component" value="Unassembled WGS sequence"/>
</dbReference>
<feature type="domain" description="Signal transduction histidine kinase internal region" evidence="2">
    <location>
        <begin position="156"/>
        <end position="234"/>
    </location>
</feature>
<keyword evidence="4" id="KW-1185">Reference proteome</keyword>
<feature type="transmembrane region" description="Helical" evidence="1">
    <location>
        <begin position="33"/>
        <end position="53"/>
    </location>
</feature>
<keyword evidence="1" id="KW-0812">Transmembrane</keyword>
<dbReference type="GO" id="GO:0000155">
    <property type="term" value="F:phosphorelay sensor kinase activity"/>
    <property type="evidence" value="ECO:0007669"/>
    <property type="project" value="InterPro"/>
</dbReference>
<dbReference type="Pfam" id="PF06580">
    <property type="entry name" value="His_kinase"/>
    <property type="match status" value="1"/>
</dbReference>
<keyword evidence="1" id="KW-1133">Transmembrane helix</keyword>